<dbReference type="Gene3D" id="3.20.20.380">
    <property type="entry name" value="Copper homeostasis (CutC) domain"/>
    <property type="match status" value="1"/>
</dbReference>
<protein>
    <recommendedName>
        <fullName evidence="2">PF03932 family protein CutC</fullName>
    </recommendedName>
</protein>
<evidence type="ECO:0000313" key="3">
    <source>
        <dbReference type="EMBL" id="GAA0590870.1"/>
    </source>
</evidence>
<dbReference type="EMBL" id="BAAADS010000001">
    <property type="protein sequence ID" value="GAA0590870.1"/>
    <property type="molecule type" value="Genomic_DNA"/>
</dbReference>
<organism evidence="3 4">
    <name type="scientific">Virgibacillus siamensis</name>
    <dbReference type="NCBI Taxonomy" id="480071"/>
    <lineage>
        <taxon>Bacteria</taxon>
        <taxon>Bacillati</taxon>
        <taxon>Bacillota</taxon>
        <taxon>Bacilli</taxon>
        <taxon>Bacillales</taxon>
        <taxon>Bacillaceae</taxon>
        <taxon>Virgibacillus</taxon>
    </lineage>
</organism>
<dbReference type="InterPro" id="IPR005627">
    <property type="entry name" value="CutC-like"/>
</dbReference>
<keyword evidence="2" id="KW-0963">Cytoplasm</keyword>
<dbReference type="Pfam" id="PF03932">
    <property type="entry name" value="CutC"/>
    <property type="match status" value="1"/>
</dbReference>
<dbReference type="InterPro" id="IPR036822">
    <property type="entry name" value="CutC-like_dom_sf"/>
</dbReference>
<comment type="subcellular location">
    <subcellularLocation>
        <location evidence="2">Cytoplasm</location>
    </subcellularLocation>
</comment>
<evidence type="ECO:0000256" key="1">
    <source>
        <dbReference type="ARBA" id="ARBA00007768"/>
    </source>
</evidence>
<dbReference type="HAMAP" id="MF_00795">
    <property type="entry name" value="CutC"/>
    <property type="match status" value="1"/>
</dbReference>
<keyword evidence="4" id="KW-1185">Reference proteome</keyword>
<sequence length="233" mass="25742">MVMLEVIVQNRQEAVEAEKLGADRVELVSAIQEGGLTPSFGTLKQVLGSVSIPVQVMIRPHSYDFHYTAEDMEVVREDVQAVLDLGGNGIVFGALNRDYTVNEQALTDIINMAIGLDITFHRAFDEADSQEKAYRTLAKYKLDVKRILTSGGENDCVHGKEQLGRLVRLSKQLEGPAIMPGGGLSSENIRNVHQTVGAHEYHFGKAVRINRSFRSGFDQEIIQQVKGTMETGK</sequence>
<reference evidence="4" key="1">
    <citation type="journal article" date="2019" name="Int. J. Syst. Evol. Microbiol.">
        <title>The Global Catalogue of Microorganisms (GCM) 10K type strain sequencing project: providing services to taxonomists for standard genome sequencing and annotation.</title>
        <authorList>
            <consortium name="The Broad Institute Genomics Platform"/>
            <consortium name="The Broad Institute Genome Sequencing Center for Infectious Disease"/>
            <person name="Wu L."/>
            <person name="Ma J."/>
        </authorList>
    </citation>
    <scope>NUCLEOTIDE SEQUENCE [LARGE SCALE GENOMIC DNA]</scope>
    <source>
        <strain evidence="4">JCM 15395</strain>
    </source>
</reference>
<accession>A0ABP3QN91</accession>
<name>A0ABP3QN91_9BACI</name>
<proteinExistence type="inferred from homology"/>
<comment type="similarity">
    <text evidence="1 2">Belongs to the CutC family.</text>
</comment>
<dbReference type="SUPFAM" id="SSF110395">
    <property type="entry name" value="CutC-like"/>
    <property type="match status" value="1"/>
</dbReference>
<dbReference type="PANTHER" id="PTHR12598">
    <property type="entry name" value="COPPER HOMEOSTASIS PROTEIN CUTC"/>
    <property type="match status" value="1"/>
</dbReference>
<gene>
    <name evidence="2" type="primary">cutC</name>
    <name evidence="3" type="ORF">GCM10009001_03600</name>
</gene>
<comment type="caution">
    <text evidence="3">The sequence shown here is derived from an EMBL/GenBank/DDBJ whole genome shotgun (WGS) entry which is preliminary data.</text>
</comment>
<dbReference type="Proteomes" id="UP001500866">
    <property type="component" value="Unassembled WGS sequence"/>
</dbReference>
<evidence type="ECO:0000256" key="2">
    <source>
        <dbReference type="HAMAP-Rule" id="MF_00795"/>
    </source>
</evidence>
<evidence type="ECO:0000313" key="4">
    <source>
        <dbReference type="Proteomes" id="UP001500866"/>
    </source>
</evidence>
<dbReference type="PANTHER" id="PTHR12598:SF0">
    <property type="entry name" value="COPPER HOMEOSTASIS PROTEIN CUTC HOMOLOG"/>
    <property type="match status" value="1"/>
</dbReference>
<comment type="caution">
    <text evidence="2">Once thought to be involved in copper homeostasis, experiments in E.coli have shown this is not the case.</text>
</comment>